<evidence type="ECO:0000256" key="5">
    <source>
        <dbReference type="ARBA" id="ARBA00022490"/>
    </source>
</evidence>
<accession>A0ABR7MVN5</accession>
<keyword evidence="14 16" id="KW-0961">Cell wall biogenesis/degradation</keyword>
<evidence type="ECO:0000256" key="9">
    <source>
        <dbReference type="ARBA" id="ARBA00022857"/>
    </source>
</evidence>
<comment type="cofactor">
    <cofactor evidence="1 16">
        <name>FAD</name>
        <dbReference type="ChEBI" id="CHEBI:57692"/>
    </cofactor>
</comment>
<dbReference type="Pfam" id="PF01565">
    <property type="entry name" value="FAD_binding_4"/>
    <property type="match status" value="2"/>
</dbReference>
<keyword evidence="5 16" id="KW-0963">Cytoplasm</keyword>
<evidence type="ECO:0000256" key="7">
    <source>
        <dbReference type="ARBA" id="ARBA00022630"/>
    </source>
</evidence>
<dbReference type="InterPro" id="IPR016169">
    <property type="entry name" value="FAD-bd_PCMH_sub2"/>
</dbReference>
<dbReference type="GO" id="GO:0008762">
    <property type="term" value="F:UDP-N-acetylmuramate dehydrogenase activity"/>
    <property type="evidence" value="ECO:0007669"/>
    <property type="project" value="UniProtKB-EC"/>
</dbReference>
<dbReference type="InterPro" id="IPR036318">
    <property type="entry name" value="FAD-bd_PCMH-like_sf"/>
</dbReference>
<proteinExistence type="inferred from homology"/>
<dbReference type="SUPFAM" id="SSF56176">
    <property type="entry name" value="FAD-binding/transporter-associated domain-like"/>
    <property type="match status" value="1"/>
</dbReference>
<comment type="subcellular location">
    <subcellularLocation>
        <location evidence="3 16">Cytoplasm</location>
    </subcellularLocation>
</comment>
<dbReference type="Pfam" id="PF02873">
    <property type="entry name" value="MurB_C"/>
    <property type="match status" value="1"/>
</dbReference>
<comment type="similarity">
    <text evidence="16">Belongs to the MurB family.</text>
</comment>
<feature type="active site" evidence="16">
    <location>
        <position position="326"/>
    </location>
</feature>
<dbReference type="InterPro" id="IPR006094">
    <property type="entry name" value="Oxid_FAD_bind_N"/>
</dbReference>
<dbReference type="Proteomes" id="UP000637513">
    <property type="component" value="Unassembled WGS sequence"/>
</dbReference>
<evidence type="ECO:0000256" key="4">
    <source>
        <dbReference type="ARBA" id="ARBA00004752"/>
    </source>
</evidence>
<gene>
    <name evidence="16 18" type="primary">murB</name>
    <name evidence="18" type="ORF">H8700_08785</name>
</gene>
<comment type="caution">
    <text evidence="18">The sequence shown here is derived from an EMBL/GenBank/DDBJ whole genome shotgun (WGS) entry which is preliminary data.</text>
</comment>
<evidence type="ECO:0000256" key="1">
    <source>
        <dbReference type="ARBA" id="ARBA00001974"/>
    </source>
</evidence>
<keyword evidence="10 16" id="KW-0133">Cell shape</keyword>
<evidence type="ECO:0000256" key="8">
    <source>
        <dbReference type="ARBA" id="ARBA00022827"/>
    </source>
</evidence>
<evidence type="ECO:0000256" key="13">
    <source>
        <dbReference type="ARBA" id="ARBA00023306"/>
    </source>
</evidence>
<name>A0ABR7MVN5_9FIRM</name>
<keyword evidence="8 16" id="KW-0274">FAD</keyword>
<dbReference type="RefSeq" id="WP_249305176.1">
    <property type="nucleotide sequence ID" value="NZ_JACRSW010000031.1"/>
</dbReference>
<dbReference type="NCBIfam" id="TIGR00179">
    <property type="entry name" value="murB"/>
    <property type="match status" value="1"/>
</dbReference>
<keyword evidence="11 16" id="KW-0573">Peptidoglycan synthesis</keyword>
<evidence type="ECO:0000256" key="6">
    <source>
        <dbReference type="ARBA" id="ARBA00022618"/>
    </source>
</evidence>
<dbReference type="Gene3D" id="3.30.465.10">
    <property type="match status" value="1"/>
</dbReference>
<evidence type="ECO:0000256" key="16">
    <source>
        <dbReference type="HAMAP-Rule" id="MF_00037"/>
    </source>
</evidence>
<dbReference type="EC" id="1.3.1.98" evidence="16"/>
<keyword evidence="13 16" id="KW-0131">Cell cycle</keyword>
<reference evidence="18 19" key="1">
    <citation type="submission" date="2020-08" db="EMBL/GenBank/DDBJ databases">
        <title>Genome public.</title>
        <authorList>
            <person name="Liu C."/>
            <person name="Sun Q."/>
        </authorList>
    </citation>
    <scope>NUCLEOTIDE SEQUENCE [LARGE SCALE GENOMIC DNA]</scope>
    <source>
        <strain evidence="18 19">BX3</strain>
    </source>
</reference>
<dbReference type="SUPFAM" id="SSF56194">
    <property type="entry name" value="Uridine diphospho-N-Acetylenolpyruvylglucosamine reductase, MurB, C-terminal domain"/>
    <property type="match status" value="1"/>
</dbReference>
<dbReference type="InterPro" id="IPR016166">
    <property type="entry name" value="FAD-bd_PCMH"/>
</dbReference>
<dbReference type="HAMAP" id="MF_00037">
    <property type="entry name" value="MurB"/>
    <property type="match status" value="1"/>
</dbReference>
<keyword evidence="6 16" id="KW-0132">Cell division</keyword>
<dbReference type="Gene3D" id="3.30.43.10">
    <property type="entry name" value="Uridine Diphospho-n-acetylenolpyruvylglucosamine Reductase, domain 2"/>
    <property type="match status" value="1"/>
</dbReference>
<dbReference type="PANTHER" id="PTHR21071:SF4">
    <property type="entry name" value="UDP-N-ACETYLENOLPYRUVOYLGLUCOSAMINE REDUCTASE"/>
    <property type="match status" value="1"/>
</dbReference>
<comment type="catalytic activity">
    <reaction evidence="15 16">
        <text>UDP-N-acetyl-alpha-D-muramate + NADP(+) = UDP-N-acetyl-3-O-(1-carboxyvinyl)-alpha-D-glucosamine + NADPH + H(+)</text>
        <dbReference type="Rhea" id="RHEA:12248"/>
        <dbReference type="ChEBI" id="CHEBI:15378"/>
        <dbReference type="ChEBI" id="CHEBI:57783"/>
        <dbReference type="ChEBI" id="CHEBI:58349"/>
        <dbReference type="ChEBI" id="CHEBI:68483"/>
        <dbReference type="ChEBI" id="CHEBI:70757"/>
        <dbReference type="EC" id="1.3.1.98"/>
    </reaction>
</comment>
<feature type="active site" description="Proton donor" evidence="16">
    <location>
        <position position="256"/>
    </location>
</feature>
<keyword evidence="9 16" id="KW-0521">NADP</keyword>
<evidence type="ECO:0000256" key="15">
    <source>
        <dbReference type="ARBA" id="ARBA00048914"/>
    </source>
</evidence>
<evidence type="ECO:0000256" key="12">
    <source>
        <dbReference type="ARBA" id="ARBA00023002"/>
    </source>
</evidence>
<evidence type="ECO:0000256" key="11">
    <source>
        <dbReference type="ARBA" id="ARBA00022984"/>
    </source>
</evidence>
<feature type="active site" evidence="16">
    <location>
        <position position="206"/>
    </location>
</feature>
<dbReference type="InterPro" id="IPR003170">
    <property type="entry name" value="MurB"/>
</dbReference>
<dbReference type="InterPro" id="IPR011601">
    <property type="entry name" value="MurB_C"/>
</dbReference>
<evidence type="ECO:0000256" key="14">
    <source>
        <dbReference type="ARBA" id="ARBA00023316"/>
    </source>
</evidence>
<protein>
    <recommendedName>
        <fullName evidence="16">UDP-N-acetylenolpyruvoylglucosamine reductase</fullName>
        <ecNumber evidence="16">1.3.1.98</ecNumber>
    </recommendedName>
    <alternativeName>
        <fullName evidence="16">UDP-N-acetylmuramate dehydrogenase</fullName>
    </alternativeName>
</protein>
<dbReference type="Gene3D" id="3.90.78.10">
    <property type="entry name" value="UDP-N-acetylenolpyruvoylglucosamine reductase, C-terminal domain"/>
    <property type="match status" value="1"/>
</dbReference>
<feature type="domain" description="FAD-binding PCMH-type" evidence="17">
    <location>
        <begin position="30"/>
        <end position="242"/>
    </location>
</feature>
<keyword evidence="7 16" id="KW-0285">Flavoprotein</keyword>
<dbReference type="PROSITE" id="PS51387">
    <property type="entry name" value="FAD_PCMH"/>
    <property type="match status" value="1"/>
</dbReference>
<sequence>MSDLDEIKRIAGEENVLCEEPLSKHTTFHIGGNAKIFVMPQYIEDLVALLDYVRRQNLRYFVMGNGSNLLAYDTGYDGIVIATHMAGKTVKEKADKTALDTLQILMPGDLNRKKILAEEQTETEGKTIIFAGSGIMLSNMAAKAAKAGLTGFEFAGGIPGTLGGAVVMNAGAYGGEIKDSILGAMTLTKDGKTEYLTKEELELGYRSSRIQKEERIVLWALFAFAKGDTQKIEETMRDLNQRRREKQPLQYGSAGSTFKRPEGYFAGKLIEDAGLKGYRVGDVMVSDKHCGFVVNVGEGTYDEARQVIEHVQKTVEEKFHVSLELEVKMIQ</sequence>
<dbReference type="NCBIfam" id="NF010480">
    <property type="entry name" value="PRK13905.1"/>
    <property type="match status" value="1"/>
</dbReference>
<evidence type="ECO:0000256" key="3">
    <source>
        <dbReference type="ARBA" id="ARBA00004496"/>
    </source>
</evidence>
<comment type="function">
    <text evidence="2 16">Cell wall formation.</text>
</comment>
<comment type="pathway">
    <text evidence="4 16">Cell wall biogenesis; peptidoglycan biosynthesis.</text>
</comment>
<evidence type="ECO:0000256" key="2">
    <source>
        <dbReference type="ARBA" id="ARBA00003921"/>
    </source>
</evidence>
<dbReference type="InterPro" id="IPR036635">
    <property type="entry name" value="MurB_C_sf"/>
</dbReference>
<dbReference type="PANTHER" id="PTHR21071">
    <property type="entry name" value="UDP-N-ACETYLENOLPYRUVOYLGLUCOSAMINE REDUCTASE"/>
    <property type="match status" value="1"/>
</dbReference>
<keyword evidence="12 16" id="KW-0560">Oxidoreductase</keyword>
<evidence type="ECO:0000259" key="17">
    <source>
        <dbReference type="PROSITE" id="PS51387"/>
    </source>
</evidence>
<evidence type="ECO:0000313" key="18">
    <source>
        <dbReference type="EMBL" id="MBC8557803.1"/>
    </source>
</evidence>
<dbReference type="InterPro" id="IPR016167">
    <property type="entry name" value="FAD-bd_PCMH_sub1"/>
</dbReference>
<dbReference type="EMBL" id="JACRSW010000031">
    <property type="protein sequence ID" value="MBC8557803.1"/>
    <property type="molecule type" value="Genomic_DNA"/>
</dbReference>
<evidence type="ECO:0000256" key="10">
    <source>
        <dbReference type="ARBA" id="ARBA00022960"/>
    </source>
</evidence>
<organism evidence="18 19">
    <name type="scientific">Jutongia hominis</name>
    <dbReference type="NCBI Taxonomy" id="2763664"/>
    <lineage>
        <taxon>Bacteria</taxon>
        <taxon>Bacillati</taxon>
        <taxon>Bacillota</taxon>
        <taxon>Clostridia</taxon>
        <taxon>Lachnospirales</taxon>
        <taxon>Lachnospiraceae</taxon>
        <taxon>Jutongia</taxon>
    </lineage>
</organism>
<evidence type="ECO:0000313" key="19">
    <source>
        <dbReference type="Proteomes" id="UP000637513"/>
    </source>
</evidence>
<keyword evidence="19" id="KW-1185">Reference proteome</keyword>